<dbReference type="Proteomes" id="UP000318478">
    <property type="component" value="Unassembled WGS sequence"/>
</dbReference>
<dbReference type="SUPFAM" id="SSF52540">
    <property type="entry name" value="P-loop containing nucleoside triphosphate hydrolases"/>
    <property type="match status" value="1"/>
</dbReference>
<dbReference type="Pfam" id="PF19798">
    <property type="entry name" value="Sulfotransfer_5"/>
    <property type="match status" value="1"/>
</dbReference>
<dbReference type="AlphaFoldDB" id="A0A5C5YQN5"/>
<protein>
    <recommendedName>
        <fullName evidence="4">Sulfotransferase family protein</fullName>
    </recommendedName>
</protein>
<evidence type="ECO:0000313" key="2">
    <source>
        <dbReference type="EMBL" id="TWT77241.1"/>
    </source>
</evidence>
<accession>A0A5C5YQN5</accession>
<reference evidence="2 3" key="1">
    <citation type="submission" date="2019-02" db="EMBL/GenBank/DDBJ databases">
        <title>Deep-cultivation of Planctomycetes and their phenomic and genomic characterization uncovers novel biology.</title>
        <authorList>
            <person name="Wiegand S."/>
            <person name="Jogler M."/>
            <person name="Boedeker C."/>
            <person name="Pinto D."/>
            <person name="Vollmers J."/>
            <person name="Rivas-Marin E."/>
            <person name="Kohn T."/>
            <person name="Peeters S.H."/>
            <person name="Heuer A."/>
            <person name="Rast P."/>
            <person name="Oberbeckmann S."/>
            <person name="Bunk B."/>
            <person name="Jeske O."/>
            <person name="Meyerdierks A."/>
            <person name="Storesund J.E."/>
            <person name="Kallscheuer N."/>
            <person name="Luecker S."/>
            <person name="Lage O.M."/>
            <person name="Pohl T."/>
            <person name="Merkel B.J."/>
            <person name="Hornburger P."/>
            <person name="Mueller R.-W."/>
            <person name="Bruemmer F."/>
            <person name="Labrenz M."/>
            <person name="Spormann A.M."/>
            <person name="Op Den Camp H."/>
            <person name="Overmann J."/>
            <person name="Amann R."/>
            <person name="Jetten M.S.M."/>
            <person name="Mascher T."/>
            <person name="Medema M.H."/>
            <person name="Devos D.P."/>
            <person name="Kaster A.-K."/>
            <person name="Ovreas L."/>
            <person name="Rohde M."/>
            <person name="Galperin M.Y."/>
            <person name="Jogler C."/>
        </authorList>
    </citation>
    <scope>NUCLEOTIDE SEQUENCE [LARGE SCALE GENOMIC DNA]</scope>
    <source>
        <strain evidence="2 3">Pla123a</strain>
    </source>
</reference>
<sequence>MWSGPRNISTALMRSWGARQDTVVCDEPLYAYYLLQTGITHHPGWQEVVEVHEGQLPEVLAWLTGPTPAGKSIFYQKHMAHHLLPGMPVEWTDQLTNLLLIRDPREMLLSLTKVFESPSLEETGLPQQLLLFQRELDRTGHPPVVIDSRDLLQNPEAMLRQVCERVGVPFDPAMLSWRPGPHDTDGVWAKHWYDNVWKSTGFDTHRPREGDLPAEMQDLLKQCQEIYDQLAAAKLTCPTAGC</sequence>
<dbReference type="PANTHER" id="PTHR42743">
    <property type="entry name" value="AMINO-ACID AMINOTRANSFERASE"/>
    <property type="match status" value="1"/>
</dbReference>
<gene>
    <name evidence="2" type="ORF">Pla123a_18960</name>
</gene>
<dbReference type="PANTHER" id="PTHR42743:SF11">
    <property type="entry name" value="AMINODEOXYCHORISMATE LYASE"/>
    <property type="match status" value="1"/>
</dbReference>
<dbReference type="InterPro" id="IPR027417">
    <property type="entry name" value="P-loop_NTPase"/>
</dbReference>
<dbReference type="InterPro" id="IPR050571">
    <property type="entry name" value="Class-IV_PLP-Dep_Aminotrnsfr"/>
</dbReference>
<dbReference type="GO" id="GO:0019752">
    <property type="term" value="P:carboxylic acid metabolic process"/>
    <property type="evidence" value="ECO:0007669"/>
    <property type="project" value="TreeGrafter"/>
</dbReference>
<organism evidence="2 3">
    <name type="scientific">Posidoniimonas polymericola</name>
    <dbReference type="NCBI Taxonomy" id="2528002"/>
    <lineage>
        <taxon>Bacteria</taxon>
        <taxon>Pseudomonadati</taxon>
        <taxon>Planctomycetota</taxon>
        <taxon>Planctomycetia</taxon>
        <taxon>Pirellulales</taxon>
        <taxon>Lacipirellulaceae</taxon>
        <taxon>Posidoniimonas</taxon>
    </lineage>
</organism>
<dbReference type="EMBL" id="SJPO01000004">
    <property type="protein sequence ID" value="TWT77241.1"/>
    <property type="molecule type" value="Genomic_DNA"/>
</dbReference>
<proteinExistence type="inferred from homology"/>
<evidence type="ECO:0008006" key="4">
    <source>
        <dbReference type="Google" id="ProtNLM"/>
    </source>
</evidence>
<name>A0A5C5YQN5_9BACT</name>
<comment type="similarity">
    <text evidence="1">Belongs to the class-IV pyridoxal-phosphate-dependent aminotransferase family.</text>
</comment>
<comment type="caution">
    <text evidence="2">The sequence shown here is derived from an EMBL/GenBank/DDBJ whole genome shotgun (WGS) entry which is preliminary data.</text>
</comment>
<evidence type="ECO:0000256" key="1">
    <source>
        <dbReference type="ARBA" id="ARBA00009320"/>
    </source>
</evidence>
<keyword evidence="3" id="KW-1185">Reference proteome</keyword>
<evidence type="ECO:0000313" key="3">
    <source>
        <dbReference type="Proteomes" id="UP000318478"/>
    </source>
</evidence>
<dbReference type="Gene3D" id="3.40.50.300">
    <property type="entry name" value="P-loop containing nucleotide triphosphate hydrolases"/>
    <property type="match status" value="1"/>
</dbReference>